<dbReference type="PANTHER" id="PTHR10924">
    <property type="entry name" value="MAJOR FACILITATOR SUPERFAMILY PROTEIN-RELATED"/>
    <property type="match status" value="1"/>
</dbReference>
<feature type="transmembrane region" description="Helical" evidence="6">
    <location>
        <begin position="288"/>
        <end position="305"/>
    </location>
</feature>
<dbReference type="Gene3D" id="1.20.1250.20">
    <property type="entry name" value="MFS general substrate transporter like domains"/>
    <property type="match status" value="2"/>
</dbReference>
<feature type="transmembrane region" description="Helical" evidence="6">
    <location>
        <begin position="142"/>
        <end position="163"/>
    </location>
</feature>
<evidence type="ECO:0000256" key="6">
    <source>
        <dbReference type="SAM" id="Phobius"/>
    </source>
</evidence>
<name>A0A2T7PV01_POMCA</name>
<evidence type="ECO:0000256" key="4">
    <source>
        <dbReference type="ARBA" id="ARBA00023136"/>
    </source>
</evidence>
<keyword evidence="2 6" id="KW-0812">Transmembrane</keyword>
<accession>A0A2T7PV01</accession>
<dbReference type="Pfam" id="PF07690">
    <property type="entry name" value="MFS_1"/>
    <property type="match status" value="1"/>
</dbReference>
<sequence length="510" mass="56069">MVDLLNDSVSGGSLESIDRGEKEPLVGTRVTATAVYTRRWYLLLLFSLCCMLWTLIWATWGPIAQSAEAAFSWDDSNIALFLWVGNVPFAALCIPYSWLMDHRGLRVSMLLACFVMAAGAGLRCIGLYDFDNFQWLVYAGQFLNGIAGPFTQGGCALFSNLWFPPGQRATATAISTLIGYMGSSLAFILGPLIIPGSTSDADIITTTINPGGNLTQYLIMDPQSANNTDLQDGIMRYMYYQAGAAGLLLVLVLIYFPDKPPVPPSLSAATEREEFRPGLAKLIRNKQFWMISLAYSLPVGIFEVWDIGLDVILNAINIDQTEAGWIGFYSVIAGCGTGLIISRFADIFFRQLKLFLVLFYIVSAVFILWFIFIYIGLLPTDDVSIKAAIILSGVFLDGCSPLFYELVCEAAYPVGEGVSSCFLQMMTIIAGVVFLSIQEIPNLGTTWMNWCLFGSVCGAVPLLLLAKERYGRSDIDAKEIIVHEPPENPSMQRDHAHQIHDSDTTTAVEV</sequence>
<feature type="transmembrane region" description="Helical" evidence="6">
    <location>
        <begin position="80"/>
        <end position="98"/>
    </location>
</feature>
<dbReference type="Proteomes" id="UP000245119">
    <property type="component" value="Linkage Group LG2"/>
</dbReference>
<evidence type="ECO:0000313" key="7">
    <source>
        <dbReference type="EMBL" id="PVD37254.1"/>
    </source>
</evidence>
<proteinExistence type="predicted"/>
<feature type="transmembrane region" description="Helical" evidence="6">
    <location>
        <begin position="170"/>
        <end position="194"/>
    </location>
</feature>
<feature type="transmembrane region" description="Helical" evidence="6">
    <location>
        <begin position="354"/>
        <end position="377"/>
    </location>
</feature>
<feature type="transmembrane region" description="Helical" evidence="6">
    <location>
        <begin position="447"/>
        <end position="466"/>
    </location>
</feature>
<organism evidence="7 8">
    <name type="scientific">Pomacea canaliculata</name>
    <name type="common">Golden apple snail</name>
    <dbReference type="NCBI Taxonomy" id="400727"/>
    <lineage>
        <taxon>Eukaryota</taxon>
        <taxon>Metazoa</taxon>
        <taxon>Spiralia</taxon>
        <taxon>Lophotrochozoa</taxon>
        <taxon>Mollusca</taxon>
        <taxon>Gastropoda</taxon>
        <taxon>Caenogastropoda</taxon>
        <taxon>Architaenioglossa</taxon>
        <taxon>Ampullarioidea</taxon>
        <taxon>Ampullariidae</taxon>
        <taxon>Pomacea</taxon>
    </lineage>
</organism>
<dbReference type="InterPro" id="IPR049680">
    <property type="entry name" value="FLVCR1-2_SLC49-like"/>
</dbReference>
<dbReference type="GO" id="GO:0022857">
    <property type="term" value="F:transmembrane transporter activity"/>
    <property type="evidence" value="ECO:0007669"/>
    <property type="project" value="InterPro"/>
</dbReference>
<dbReference type="InterPro" id="IPR036259">
    <property type="entry name" value="MFS_trans_sf"/>
</dbReference>
<feature type="transmembrane region" description="Helical" evidence="6">
    <location>
        <begin position="40"/>
        <end position="60"/>
    </location>
</feature>
<comment type="caution">
    <text evidence="7">The sequence shown here is derived from an EMBL/GenBank/DDBJ whole genome shotgun (WGS) entry which is preliminary data.</text>
</comment>
<dbReference type="GO" id="GO:0016020">
    <property type="term" value="C:membrane"/>
    <property type="evidence" value="ECO:0007669"/>
    <property type="project" value="UniProtKB-SubCell"/>
</dbReference>
<gene>
    <name evidence="7" type="ORF">C0Q70_04251</name>
</gene>
<dbReference type="EMBL" id="PZQS01000002">
    <property type="protein sequence ID" value="PVD37254.1"/>
    <property type="molecule type" value="Genomic_DNA"/>
</dbReference>
<evidence type="ECO:0000313" key="8">
    <source>
        <dbReference type="Proteomes" id="UP000245119"/>
    </source>
</evidence>
<feature type="transmembrane region" description="Helical" evidence="6">
    <location>
        <begin position="237"/>
        <end position="256"/>
    </location>
</feature>
<keyword evidence="3 6" id="KW-1133">Transmembrane helix</keyword>
<reference evidence="7 8" key="1">
    <citation type="submission" date="2018-04" db="EMBL/GenBank/DDBJ databases">
        <title>The genome of golden apple snail Pomacea canaliculata provides insight into stress tolerance and invasive adaptation.</title>
        <authorList>
            <person name="Liu C."/>
            <person name="Liu B."/>
            <person name="Ren Y."/>
            <person name="Zhang Y."/>
            <person name="Wang H."/>
            <person name="Li S."/>
            <person name="Jiang F."/>
            <person name="Yin L."/>
            <person name="Zhang G."/>
            <person name="Qian W."/>
            <person name="Fan W."/>
        </authorList>
    </citation>
    <scope>NUCLEOTIDE SEQUENCE [LARGE SCALE GENOMIC DNA]</scope>
    <source>
        <strain evidence="7">SZHN2017</strain>
        <tissue evidence="7">Muscle</tissue>
    </source>
</reference>
<evidence type="ECO:0000256" key="3">
    <source>
        <dbReference type="ARBA" id="ARBA00022989"/>
    </source>
</evidence>
<feature type="transmembrane region" description="Helical" evidence="6">
    <location>
        <begin position="110"/>
        <end position="130"/>
    </location>
</feature>
<evidence type="ECO:0000256" key="5">
    <source>
        <dbReference type="SAM" id="MobiDB-lite"/>
    </source>
</evidence>
<keyword evidence="8" id="KW-1185">Reference proteome</keyword>
<feature type="region of interest" description="Disordered" evidence="5">
    <location>
        <begin position="486"/>
        <end position="510"/>
    </location>
</feature>
<feature type="transmembrane region" description="Helical" evidence="6">
    <location>
        <begin position="325"/>
        <end position="342"/>
    </location>
</feature>
<keyword evidence="4 6" id="KW-0472">Membrane</keyword>
<evidence type="ECO:0008006" key="9">
    <source>
        <dbReference type="Google" id="ProtNLM"/>
    </source>
</evidence>
<feature type="transmembrane region" description="Helical" evidence="6">
    <location>
        <begin position="383"/>
        <end position="404"/>
    </location>
</feature>
<dbReference type="OrthoDB" id="422206at2759"/>
<evidence type="ECO:0000256" key="2">
    <source>
        <dbReference type="ARBA" id="ARBA00022692"/>
    </source>
</evidence>
<dbReference type="InterPro" id="IPR011701">
    <property type="entry name" value="MFS"/>
</dbReference>
<feature type="compositionally biased region" description="Basic and acidic residues" evidence="5">
    <location>
        <begin position="486"/>
        <end position="503"/>
    </location>
</feature>
<comment type="subcellular location">
    <subcellularLocation>
        <location evidence="1">Membrane</location>
        <topology evidence="1">Multi-pass membrane protein</topology>
    </subcellularLocation>
</comment>
<dbReference type="SUPFAM" id="SSF103473">
    <property type="entry name" value="MFS general substrate transporter"/>
    <property type="match status" value="1"/>
</dbReference>
<evidence type="ECO:0000256" key="1">
    <source>
        <dbReference type="ARBA" id="ARBA00004141"/>
    </source>
</evidence>
<protein>
    <recommendedName>
        <fullName evidence="9">Major facilitator superfamily (MFS) profile domain-containing protein</fullName>
    </recommendedName>
</protein>
<feature type="transmembrane region" description="Helical" evidence="6">
    <location>
        <begin position="416"/>
        <end position="435"/>
    </location>
</feature>
<dbReference type="AlphaFoldDB" id="A0A2T7PV01"/>
<dbReference type="PANTHER" id="PTHR10924:SF27">
    <property type="entry name" value="SOLUTE CARRIER FAMILY 49 MEMBER 4"/>
    <property type="match status" value="1"/>
</dbReference>